<gene>
    <name evidence="13" type="ORF">PUV54_06395</name>
</gene>
<keyword evidence="14" id="KW-1185">Reference proteome</keyword>
<dbReference type="RefSeq" id="WP_274494773.1">
    <property type="nucleotide sequence ID" value="NZ_CP118166.1"/>
</dbReference>
<dbReference type="Proteomes" id="UP001214043">
    <property type="component" value="Chromosome"/>
</dbReference>
<dbReference type="PANTHER" id="PTHR47234:SF2">
    <property type="entry name" value="TONB-DEPENDENT RECEPTOR"/>
    <property type="match status" value="1"/>
</dbReference>
<evidence type="ECO:0000256" key="6">
    <source>
        <dbReference type="ARBA" id="ARBA00023136"/>
    </source>
</evidence>
<feature type="domain" description="TonB-dependent receptor-like beta-barrel" evidence="11">
    <location>
        <begin position="381"/>
        <end position="879"/>
    </location>
</feature>
<protein>
    <submittedName>
        <fullName evidence="13">TonB-dependent receptor</fullName>
    </submittedName>
</protein>
<feature type="chain" id="PRO_5042258937" evidence="10">
    <location>
        <begin position="27"/>
        <end position="913"/>
    </location>
</feature>
<dbReference type="KEGG" id="hfl:PUV54_06395"/>
<evidence type="ECO:0000256" key="2">
    <source>
        <dbReference type="ARBA" id="ARBA00022448"/>
    </source>
</evidence>
<comment type="similarity">
    <text evidence="8 9">Belongs to the TonB-dependent receptor family.</text>
</comment>
<keyword evidence="4 8" id="KW-0812">Transmembrane</keyword>
<feature type="domain" description="TonB-dependent receptor plug" evidence="12">
    <location>
        <begin position="46"/>
        <end position="166"/>
    </location>
</feature>
<evidence type="ECO:0000256" key="4">
    <source>
        <dbReference type="ARBA" id="ARBA00022692"/>
    </source>
</evidence>
<keyword evidence="7 8" id="KW-0998">Cell outer membrane</keyword>
<dbReference type="PROSITE" id="PS52016">
    <property type="entry name" value="TONB_DEPENDENT_REC_3"/>
    <property type="match status" value="1"/>
</dbReference>
<dbReference type="GO" id="GO:0009279">
    <property type="term" value="C:cell outer membrane"/>
    <property type="evidence" value="ECO:0007669"/>
    <property type="project" value="UniProtKB-SubCell"/>
</dbReference>
<organism evidence="13 14">
    <name type="scientific">Hyphococcus flavus</name>
    <dbReference type="NCBI Taxonomy" id="1866326"/>
    <lineage>
        <taxon>Bacteria</taxon>
        <taxon>Pseudomonadati</taxon>
        <taxon>Pseudomonadota</taxon>
        <taxon>Alphaproteobacteria</taxon>
        <taxon>Parvularculales</taxon>
        <taxon>Parvularculaceae</taxon>
        <taxon>Hyphococcus</taxon>
    </lineage>
</organism>
<evidence type="ECO:0000313" key="14">
    <source>
        <dbReference type="Proteomes" id="UP001214043"/>
    </source>
</evidence>
<dbReference type="PANTHER" id="PTHR47234">
    <property type="match status" value="1"/>
</dbReference>
<dbReference type="InterPro" id="IPR012910">
    <property type="entry name" value="Plug_dom"/>
</dbReference>
<evidence type="ECO:0000256" key="9">
    <source>
        <dbReference type="RuleBase" id="RU003357"/>
    </source>
</evidence>
<dbReference type="Gene3D" id="2.170.130.10">
    <property type="entry name" value="TonB-dependent receptor, plug domain"/>
    <property type="match status" value="1"/>
</dbReference>
<keyword evidence="3 8" id="KW-1134">Transmembrane beta strand</keyword>
<comment type="subcellular location">
    <subcellularLocation>
        <location evidence="1 8">Cell outer membrane</location>
        <topology evidence="1 8">Multi-pass membrane protein</topology>
    </subcellularLocation>
</comment>
<keyword evidence="6 8" id="KW-0472">Membrane</keyword>
<keyword evidence="2 8" id="KW-0813">Transport</keyword>
<sequence length="913" mass="96776">MRHGLAVRASAIALAAAIAAPQVSFAQDDTDDVIVVTGSFIKRKSQADLPSPLETVGAGDIEDIGANNIADITQTLTINSGAENNPDAFTQSGTTGTTNINLRGLGLGSTLVILNGKRQVTTATQTNQGVQFVDTSSLVPLIAVDRVEILKDGASALYGSDAVAGVVNFITRDDYHGIALSGNYTSHQSQGDYNEFQIQGLAGYNFDRGNIMFAAAYSESTPLTTAERRLSVPANDTSALGNPGAFFTTADGMPVPMVPAGTPLLDPGCAAGGGFPLQASPTAPPPSSGIGLCGFDFGEFYNLVTENKRLSTFASASFEITDTVEFHIEGGYADNEDVRGNSPTFPFLQLGSAVVPGAAFGPAANPFNFFPGDPTLVFFGRAIGIGGDVSPNFTDNETWRASASLNGEYGDTGSWEISYTRARNNYTIMTEDTVTDRFQCGLSGFNSLPAVPGLTGGTDCTSANPFLTAFGDSVPAVGTFYNPFSTSLSVAPNSAALQDYIVQFQTRDLQSTLQVAEGYTSFDLFEMPAGAVGVAVGGQYRKSELEADFDEISTNDGFAFLIGEQPYSGSQDVFAGFVEVAIPIADWIDVQAAVRHERYGDDEGGSTTDPKIALLLRPTDYLSLRGSYSTSFRAPSVFQQLGQGTSLQQVVDPANGNATAFVAVRSQGAQVVGNTLLPEDSRAFNGGFTWLPVEGMEMSLDYFNFKFENVITPQNPQALLNADPMGAAIVRSPAGTVVQINTQYVNASQVKTSGLDFAWRWAVDTGSAGTFTPTVQGTYLLNYDLIDPIAGAVDGEGVRNFNNFGTSSPQLRLNTGLNWTNGAHSANIFLRHIDSYLDDQNGLATIDSDTRIDVQYRLAINEYMNRDKLAAVTIGARNLFGTTAPFVATNGGFDSKVHDPRGALLYFGVDLEL</sequence>
<evidence type="ECO:0000259" key="12">
    <source>
        <dbReference type="Pfam" id="PF07715"/>
    </source>
</evidence>
<name>A0AAE9ZFF3_9PROT</name>
<dbReference type="InterPro" id="IPR037066">
    <property type="entry name" value="Plug_dom_sf"/>
</dbReference>
<evidence type="ECO:0000256" key="5">
    <source>
        <dbReference type="ARBA" id="ARBA00023077"/>
    </source>
</evidence>
<proteinExistence type="inferred from homology"/>
<reference evidence="13" key="1">
    <citation type="submission" date="2023-02" db="EMBL/GenBank/DDBJ databases">
        <title>Genome sequence of Hyphococcus flavus.</title>
        <authorList>
            <person name="Rong J.-C."/>
            <person name="Zhao Q."/>
            <person name="Yi M."/>
            <person name="Wu J.-Y."/>
        </authorList>
    </citation>
    <scope>NUCLEOTIDE SEQUENCE</scope>
    <source>
        <strain evidence="13">MCCC 1K03223</strain>
    </source>
</reference>
<keyword evidence="5 9" id="KW-0798">TonB box</keyword>
<dbReference type="EMBL" id="CP118166">
    <property type="protein sequence ID" value="WDI32825.1"/>
    <property type="molecule type" value="Genomic_DNA"/>
</dbReference>
<evidence type="ECO:0000256" key="8">
    <source>
        <dbReference type="PROSITE-ProRule" id="PRU01360"/>
    </source>
</evidence>
<evidence type="ECO:0000259" key="11">
    <source>
        <dbReference type="Pfam" id="PF00593"/>
    </source>
</evidence>
<dbReference type="SUPFAM" id="SSF56935">
    <property type="entry name" value="Porins"/>
    <property type="match status" value="1"/>
</dbReference>
<keyword evidence="10" id="KW-0732">Signal</keyword>
<dbReference type="AlphaFoldDB" id="A0AAE9ZFF3"/>
<evidence type="ECO:0000256" key="1">
    <source>
        <dbReference type="ARBA" id="ARBA00004571"/>
    </source>
</evidence>
<dbReference type="Gene3D" id="2.40.170.20">
    <property type="entry name" value="TonB-dependent receptor, beta-barrel domain"/>
    <property type="match status" value="1"/>
</dbReference>
<dbReference type="Pfam" id="PF00593">
    <property type="entry name" value="TonB_dep_Rec_b-barrel"/>
    <property type="match status" value="1"/>
</dbReference>
<dbReference type="Pfam" id="PF07715">
    <property type="entry name" value="Plug"/>
    <property type="match status" value="1"/>
</dbReference>
<accession>A0AAE9ZFF3</accession>
<evidence type="ECO:0000256" key="3">
    <source>
        <dbReference type="ARBA" id="ARBA00022452"/>
    </source>
</evidence>
<evidence type="ECO:0000256" key="7">
    <source>
        <dbReference type="ARBA" id="ARBA00023237"/>
    </source>
</evidence>
<dbReference type="InterPro" id="IPR036942">
    <property type="entry name" value="Beta-barrel_TonB_sf"/>
</dbReference>
<evidence type="ECO:0000256" key="10">
    <source>
        <dbReference type="SAM" id="SignalP"/>
    </source>
</evidence>
<evidence type="ECO:0000313" key="13">
    <source>
        <dbReference type="EMBL" id="WDI32825.1"/>
    </source>
</evidence>
<keyword evidence="13" id="KW-0675">Receptor</keyword>
<dbReference type="InterPro" id="IPR039426">
    <property type="entry name" value="TonB-dep_rcpt-like"/>
</dbReference>
<dbReference type="InterPro" id="IPR000531">
    <property type="entry name" value="Beta-barrel_TonB"/>
</dbReference>
<feature type="signal peptide" evidence="10">
    <location>
        <begin position="1"/>
        <end position="26"/>
    </location>
</feature>